<dbReference type="Proteomes" id="UP000649753">
    <property type="component" value="Unassembled WGS sequence"/>
</dbReference>
<dbReference type="AlphaFoldDB" id="A0A927M8J6"/>
<evidence type="ECO:0000313" key="2">
    <source>
        <dbReference type="Proteomes" id="UP000649753"/>
    </source>
</evidence>
<reference evidence="1" key="1">
    <citation type="submission" date="2020-10" db="EMBL/GenBank/DDBJ databases">
        <title>Sequencing the genomes of 1000 actinobacteria strains.</title>
        <authorList>
            <person name="Klenk H.-P."/>
        </authorList>
    </citation>
    <scope>NUCLEOTIDE SEQUENCE</scope>
    <source>
        <strain evidence="1">DSM 46832</strain>
    </source>
</reference>
<accession>A0A927M8J6</accession>
<protein>
    <submittedName>
        <fullName evidence="1">Uncharacterized protein</fullName>
    </submittedName>
</protein>
<proteinExistence type="predicted"/>
<evidence type="ECO:0000313" key="1">
    <source>
        <dbReference type="EMBL" id="MBE1489967.1"/>
    </source>
</evidence>
<keyword evidence="2" id="KW-1185">Reference proteome</keyword>
<name>A0A927M8J6_9ACTN</name>
<dbReference type="EMBL" id="JADBEB010000001">
    <property type="protein sequence ID" value="MBE1489967.1"/>
    <property type="molecule type" value="Genomic_DNA"/>
</dbReference>
<comment type="caution">
    <text evidence="1">The sequence shown here is derived from an EMBL/GenBank/DDBJ whole genome shotgun (WGS) entry which is preliminary data.</text>
</comment>
<sequence length="60" mass="6602">MAANRFTPQGRAAKYRQEYACGPTRFQQLSEDPASVDVPGRRHRGQEAVCDLLTRVPAGA</sequence>
<gene>
    <name evidence="1" type="ORF">H4W31_005605</name>
</gene>
<organism evidence="1 2">
    <name type="scientific">Plantactinospora soyae</name>
    <dbReference type="NCBI Taxonomy" id="1544732"/>
    <lineage>
        <taxon>Bacteria</taxon>
        <taxon>Bacillati</taxon>
        <taxon>Actinomycetota</taxon>
        <taxon>Actinomycetes</taxon>
        <taxon>Micromonosporales</taxon>
        <taxon>Micromonosporaceae</taxon>
        <taxon>Plantactinospora</taxon>
    </lineage>
</organism>